<protein>
    <submittedName>
        <fullName evidence="1">Type IX secretion system membrane protein PorP/SprF</fullName>
    </submittedName>
</protein>
<dbReference type="NCBIfam" id="TIGR03519">
    <property type="entry name" value="T9SS_PorP_fam"/>
    <property type="match status" value="1"/>
</dbReference>
<reference evidence="2" key="1">
    <citation type="journal article" date="2019" name="Int. J. Syst. Evol. Microbiol.">
        <title>The Global Catalogue of Microorganisms (GCM) 10K type strain sequencing project: providing services to taxonomists for standard genome sequencing and annotation.</title>
        <authorList>
            <consortium name="The Broad Institute Genomics Platform"/>
            <consortium name="The Broad Institute Genome Sequencing Center for Infectious Disease"/>
            <person name="Wu L."/>
            <person name="Ma J."/>
        </authorList>
    </citation>
    <scope>NUCLEOTIDE SEQUENCE [LARGE SCALE GENOMIC DNA]</scope>
    <source>
        <strain evidence="2">JCM 17338</strain>
    </source>
</reference>
<dbReference type="InterPro" id="IPR019861">
    <property type="entry name" value="PorP/SprF_Bacteroidetes"/>
</dbReference>
<dbReference type="EMBL" id="BAABAK010000004">
    <property type="protein sequence ID" value="GAA3959941.1"/>
    <property type="molecule type" value="Genomic_DNA"/>
</dbReference>
<proteinExistence type="predicted"/>
<gene>
    <name evidence="1" type="ORF">GCM10022246_11660</name>
</gene>
<accession>A0ABP7P5I3</accession>
<organism evidence="1 2">
    <name type="scientific">Pedobacter ginsengiterrae</name>
    <dbReference type="NCBI Taxonomy" id="871696"/>
    <lineage>
        <taxon>Bacteria</taxon>
        <taxon>Pseudomonadati</taxon>
        <taxon>Bacteroidota</taxon>
        <taxon>Sphingobacteriia</taxon>
        <taxon>Sphingobacteriales</taxon>
        <taxon>Sphingobacteriaceae</taxon>
        <taxon>Pedobacter</taxon>
    </lineage>
</organism>
<dbReference type="Pfam" id="PF11751">
    <property type="entry name" value="PorP_SprF"/>
    <property type="match status" value="1"/>
</dbReference>
<evidence type="ECO:0000313" key="1">
    <source>
        <dbReference type="EMBL" id="GAA3959941.1"/>
    </source>
</evidence>
<comment type="caution">
    <text evidence="1">The sequence shown here is derived from an EMBL/GenBank/DDBJ whole genome shotgun (WGS) entry which is preliminary data.</text>
</comment>
<sequence>MWFVAPAAYSQLNPMGSIYYQNQFLANPALAGIDTMVNLNGAFKTQWMSINGAPKIQYVTADLSLKNRKVGLGFLFYNESAGVINRTRATLSYAYHLKLNKDSSFVDFGLSAGLMNEWIDLGKAIGDLGDEVVGSFNDRRLYLDGDFGVAFRSKKITVQASLPNLKRFLKRDVVRNVVDRSLYFAAASYKIKIKGGALNLVEPKVVYRGVENYKGILDAGANLLFLQDKLSLTGIYHSTNNVTFGAGVNYKNKLSILLQYTTNTSAMQNYSNGEFELGLRYRFKKL</sequence>
<evidence type="ECO:0000313" key="2">
    <source>
        <dbReference type="Proteomes" id="UP001501081"/>
    </source>
</evidence>
<keyword evidence="2" id="KW-1185">Reference proteome</keyword>
<dbReference type="Proteomes" id="UP001501081">
    <property type="component" value="Unassembled WGS sequence"/>
</dbReference>
<name>A0ABP7P5I3_9SPHI</name>